<dbReference type="OrthoDB" id="100544at2"/>
<dbReference type="InterPro" id="IPR016035">
    <property type="entry name" value="Acyl_Trfase/lysoPLipase"/>
</dbReference>
<dbReference type="PANTHER" id="PTHR10728:SF40">
    <property type="entry name" value="PATATIN FAMILY PROTEIN"/>
    <property type="match status" value="1"/>
</dbReference>
<feature type="chain" id="PRO_5014426017" evidence="1">
    <location>
        <begin position="24"/>
        <end position="516"/>
    </location>
</feature>
<dbReference type="GO" id="GO:0004623">
    <property type="term" value="F:phospholipase A2 activity"/>
    <property type="evidence" value="ECO:0007669"/>
    <property type="project" value="TreeGrafter"/>
</dbReference>
<dbReference type="SUPFAM" id="SSF52151">
    <property type="entry name" value="FabD/lysophospholipase-like"/>
    <property type="match status" value="1"/>
</dbReference>
<evidence type="ECO:0000256" key="1">
    <source>
        <dbReference type="SAM" id="SignalP"/>
    </source>
</evidence>
<organism evidence="2 3">
    <name type="scientific">Hanstruepera neustonica</name>
    <dbReference type="NCBI Taxonomy" id="1445657"/>
    <lineage>
        <taxon>Bacteria</taxon>
        <taxon>Pseudomonadati</taxon>
        <taxon>Bacteroidota</taxon>
        <taxon>Flavobacteriia</taxon>
        <taxon>Flavobacteriales</taxon>
        <taxon>Flavobacteriaceae</taxon>
        <taxon>Hanstruepera</taxon>
    </lineage>
</organism>
<dbReference type="PANTHER" id="PTHR10728">
    <property type="entry name" value="CYTOSOLIC PHOSPHOLIPASE A2"/>
    <property type="match status" value="1"/>
</dbReference>
<dbReference type="EMBL" id="POWF01000004">
    <property type="protein sequence ID" value="PNQ73085.1"/>
    <property type="molecule type" value="Genomic_DNA"/>
</dbReference>
<keyword evidence="3" id="KW-1185">Reference proteome</keyword>
<gene>
    <name evidence="2" type="ORF">C1T31_08835</name>
</gene>
<keyword evidence="1" id="KW-0732">Signal</keyword>
<dbReference type="Gene3D" id="3.40.1090.10">
    <property type="entry name" value="Cytosolic phospholipase A2 catalytic domain"/>
    <property type="match status" value="1"/>
</dbReference>
<feature type="signal peptide" evidence="1">
    <location>
        <begin position="1"/>
        <end position="23"/>
    </location>
</feature>
<reference evidence="2 3" key="1">
    <citation type="submission" date="2018-01" db="EMBL/GenBank/DDBJ databases">
        <title>The draft genome of Hanstruepera neustonica JCM19743.</title>
        <authorList>
            <person name="He R.-H."/>
            <person name="Du Z.-J."/>
        </authorList>
    </citation>
    <scope>NUCLEOTIDE SEQUENCE [LARGE SCALE GENOMIC DNA]</scope>
    <source>
        <strain evidence="2 3">JCM19743</strain>
    </source>
</reference>
<evidence type="ECO:0000313" key="2">
    <source>
        <dbReference type="EMBL" id="PNQ73085.1"/>
    </source>
</evidence>
<accession>A0A2K1DYH8</accession>
<protein>
    <submittedName>
        <fullName evidence="2">Uncharacterized protein</fullName>
    </submittedName>
</protein>
<dbReference type="GO" id="GO:0046475">
    <property type="term" value="P:glycerophospholipid catabolic process"/>
    <property type="evidence" value="ECO:0007669"/>
    <property type="project" value="TreeGrafter"/>
</dbReference>
<sequence>MSNIKSLFLVGFLLALSSCTVYKKVDLPSQNTIQGYQGDNPEEAKQVAQENAKRLEVYNAEKPFIKNSDNLEWGLAMSGGGVRSATYNFGALKALYDMGWLQKMQIISSVSGGGYQSYALYTNFYMHNSDSVKPFGYFTFSDDYFLQNVCKQQGLANFVNNWKYVQAIVSPPKGAFNIYKNQIQRSYGNEAPSTLKITDLNQEIKRGEAPYFIINTTLTSTKESDWASSLVEFTPAFYGNPELGFYSYNANNPIYWSEATTISAAALKFKLLHKVPYLGNAITLDYLALSDGGHSENLAAIALIRRRVKNIVIIDAEHNDNYSFDGYKILKTKLQNELNLNLNIKTIDDYLMQREVDSTSILKTAVHYGTISKIPMSTEQQDGLEINIYYIKMSMPQNMLAQRRNLHMIEDGRELNNLFKNTTCKQYKPNGNCKTNHDCSAWQETKSINLNNLALFWIETYATFLNNKKKWKRLGYTFPHTTTADQSFYRDQLAAFIGLGYLQGLELKKSFGLVPD</sequence>
<comment type="caution">
    <text evidence="2">The sequence shown here is derived from an EMBL/GenBank/DDBJ whole genome shotgun (WGS) entry which is preliminary data.</text>
</comment>
<dbReference type="RefSeq" id="WP_103052125.1">
    <property type="nucleotide sequence ID" value="NZ_POWF01000004.1"/>
</dbReference>
<evidence type="ECO:0000313" key="3">
    <source>
        <dbReference type="Proteomes" id="UP000236641"/>
    </source>
</evidence>
<name>A0A2K1DYH8_9FLAO</name>
<dbReference type="AlphaFoldDB" id="A0A2K1DYH8"/>
<dbReference type="Proteomes" id="UP000236641">
    <property type="component" value="Unassembled WGS sequence"/>
</dbReference>
<dbReference type="GO" id="GO:0005829">
    <property type="term" value="C:cytosol"/>
    <property type="evidence" value="ECO:0007669"/>
    <property type="project" value="TreeGrafter"/>
</dbReference>
<dbReference type="PROSITE" id="PS51257">
    <property type="entry name" value="PROKAR_LIPOPROTEIN"/>
    <property type="match status" value="1"/>
</dbReference>
<proteinExistence type="predicted"/>